<reference evidence="2 3" key="1">
    <citation type="submission" date="2020-08" db="EMBL/GenBank/DDBJ databases">
        <title>Aphidius gifuensis genome sequencing and assembly.</title>
        <authorList>
            <person name="Du Z."/>
        </authorList>
    </citation>
    <scope>NUCLEOTIDE SEQUENCE [LARGE SCALE GENOMIC DNA]</scope>
    <source>
        <strain evidence="2">YNYX2018</strain>
        <tissue evidence="2">Adults</tissue>
    </source>
</reference>
<gene>
    <name evidence="2" type="ORF">HCN44_010062</name>
</gene>
<proteinExistence type="predicted"/>
<dbReference type="AlphaFoldDB" id="A0A835CRM3"/>
<feature type="compositionally biased region" description="Basic and acidic residues" evidence="1">
    <location>
        <begin position="719"/>
        <end position="739"/>
    </location>
</feature>
<evidence type="ECO:0000313" key="3">
    <source>
        <dbReference type="Proteomes" id="UP000639338"/>
    </source>
</evidence>
<feature type="region of interest" description="Disordered" evidence="1">
    <location>
        <begin position="294"/>
        <end position="321"/>
    </location>
</feature>
<protein>
    <submittedName>
        <fullName evidence="2">Uncharacterized protein</fullName>
    </submittedName>
</protein>
<keyword evidence="3" id="KW-1185">Reference proteome</keyword>
<dbReference type="OrthoDB" id="8196075at2759"/>
<accession>A0A835CRM3</accession>
<dbReference type="EMBL" id="JACMRX010000003">
    <property type="protein sequence ID" value="KAF7993467.1"/>
    <property type="molecule type" value="Genomic_DNA"/>
</dbReference>
<evidence type="ECO:0000313" key="2">
    <source>
        <dbReference type="EMBL" id="KAF7993467.1"/>
    </source>
</evidence>
<sequence>MCTSHSSVSYWSQMKVTLLVKSSLVLVFAMFLGLETQAIHTSPVQVQRDFKKLARCNFFVSEKNNSVRDILECMNELASQQIADKKNSRVAEKRSGFFSETRDIDSNKPYEYNPYPTYPEIQNNFYNKPNILKRGPQQSGHRPNHYGYPPALPPSYPMPSNADFRPGILGVNLLDALSSISQYDDRKCVPRILCEVATGVKPGSSGYKQNYSDFGMNSIISLLTALAPGTSSPLIAFGKSALMGYANKGNPDICYRQYPHCPRNPSDLVDYLNNHNGGFFRFFNNRYGANRDYDNNNGDNINDDDDDYEPQNGNPYSDDYSAREINNSEADETLLIKTINNNEDNNKKITFPEEEKSNRASIYSENHNTPSFFPQNRTSQEYKIKNNNEKQLLKLPETKIYHSDNLTSQKPASNTFPTRQKVMMNSEFTKLVLDDDKASKKDALTHIKLKSINFQQFEMINMAKLYLDNETTKSKIQQPCNMICNDSNNNTVQFKQYITTSGLTTKKISNGSILNLSNQLVCQVICQNISYDDERQLSTPLHIVLQPNKYDESILQQMILDKNSIIINEKIDNIKRILMTESLVPHSGVSLVDLAGEHEILQQPKYIEPRPPVLIDEQGASRLMPLGVLLFRQKVFTDASPSTVHKKEEKKFKKTPSLLDIIKNLSVITTTLDKDIFLNYNMKGKTTTRVREKKNSIDMTQINRSPEGEDYPQGSCLENESKGLNDDDEDNINKNKDNSKVTTKIPLNKKPNSKNNVRKNDNVQQFMIQIPQANIKFKAVNIC</sequence>
<organism evidence="2 3">
    <name type="scientific">Aphidius gifuensis</name>
    <name type="common">Parasitoid wasp</name>
    <dbReference type="NCBI Taxonomy" id="684658"/>
    <lineage>
        <taxon>Eukaryota</taxon>
        <taxon>Metazoa</taxon>
        <taxon>Ecdysozoa</taxon>
        <taxon>Arthropoda</taxon>
        <taxon>Hexapoda</taxon>
        <taxon>Insecta</taxon>
        <taxon>Pterygota</taxon>
        <taxon>Neoptera</taxon>
        <taxon>Endopterygota</taxon>
        <taxon>Hymenoptera</taxon>
        <taxon>Apocrita</taxon>
        <taxon>Ichneumonoidea</taxon>
        <taxon>Braconidae</taxon>
        <taxon>Aphidiinae</taxon>
        <taxon>Aphidius</taxon>
    </lineage>
</organism>
<comment type="caution">
    <text evidence="2">The sequence shown here is derived from an EMBL/GenBank/DDBJ whole genome shotgun (WGS) entry which is preliminary data.</text>
</comment>
<evidence type="ECO:0000256" key="1">
    <source>
        <dbReference type="SAM" id="MobiDB-lite"/>
    </source>
</evidence>
<dbReference type="Proteomes" id="UP000639338">
    <property type="component" value="Unassembled WGS sequence"/>
</dbReference>
<name>A0A835CRM3_APHGI</name>
<feature type="region of interest" description="Disordered" evidence="1">
    <location>
        <begin position="687"/>
        <end position="759"/>
    </location>
</feature>